<keyword evidence="2" id="KW-0560">Oxidoreductase</keyword>
<dbReference type="CDD" id="cd05286">
    <property type="entry name" value="QOR2"/>
    <property type="match status" value="1"/>
</dbReference>
<proteinExistence type="predicted"/>
<dbReference type="Gene3D" id="3.40.50.720">
    <property type="entry name" value="NAD(P)-binding Rossmann-like Domain"/>
    <property type="match status" value="1"/>
</dbReference>
<name>A0ABW9XBH5_9SPHN</name>
<dbReference type="Proteomes" id="UP000753724">
    <property type="component" value="Unassembled WGS sequence"/>
</dbReference>
<dbReference type="InterPro" id="IPR047618">
    <property type="entry name" value="QOR-like"/>
</dbReference>
<dbReference type="SUPFAM" id="SSF51735">
    <property type="entry name" value="NAD(P)-binding Rossmann-fold domains"/>
    <property type="match status" value="1"/>
</dbReference>
<evidence type="ECO:0000256" key="1">
    <source>
        <dbReference type="ARBA" id="ARBA00022857"/>
    </source>
</evidence>
<organism evidence="4 5">
    <name type="scientific">Novosphingobium ovatum</name>
    <dbReference type="NCBI Taxonomy" id="1908523"/>
    <lineage>
        <taxon>Bacteria</taxon>
        <taxon>Pseudomonadati</taxon>
        <taxon>Pseudomonadota</taxon>
        <taxon>Alphaproteobacteria</taxon>
        <taxon>Sphingomonadales</taxon>
        <taxon>Sphingomonadaceae</taxon>
        <taxon>Novosphingobium</taxon>
    </lineage>
</organism>
<dbReference type="SMART" id="SM00829">
    <property type="entry name" value="PKS_ER"/>
    <property type="match status" value="1"/>
</dbReference>
<keyword evidence="1" id="KW-0521">NADP</keyword>
<reference evidence="5" key="1">
    <citation type="submission" date="2020-01" db="EMBL/GenBank/DDBJ databases">
        <title>Sphingomonas sp. strain CSW-10.</title>
        <authorList>
            <person name="Chen W.-M."/>
        </authorList>
    </citation>
    <scope>NUCLEOTIDE SEQUENCE [LARGE SCALE GENOMIC DNA]</scope>
    <source>
        <strain evidence="5">FSY-8</strain>
    </source>
</reference>
<gene>
    <name evidence="4" type="ORF">GTZ99_04810</name>
</gene>
<dbReference type="InterPro" id="IPR036291">
    <property type="entry name" value="NAD(P)-bd_dom_sf"/>
</dbReference>
<evidence type="ECO:0000259" key="3">
    <source>
        <dbReference type="SMART" id="SM00829"/>
    </source>
</evidence>
<dbReference type="EMBL" id="JAAAPO010000002">
    <property type="protein sequence ID" value="NBC35874.1"/>
    <property type="molecule type" value="Genomic_DNA"/>
</dbReference>
<protein>
    <submittedName>
        <fullName evidence="4">Zinc-binding dehydrogenase</fullName>
    </submittedName>
</protein>
<dbReference type="PANTHER" id="PTHR48106">
    <property type="entry name" value="QUINONE OXIDOREDUCTASE PIG3-RELATED"/>
    <property type="match status" value="1"/>
</dbReference>
<dbReference type="InterPro" id="IPR011032">
    <property type="entry name" value="GroES-like_sf"/>
</dbReference>
<evidence type="ECO:0000313" key="4">
    <source>
        <dbReference type="EMBL" id="NBC35874.1"/>
    </source>
</evidence>
<sequence>MRATTAMFTRHGGPDVIAWQDVTLPAPGPGEVLMRNVAVGLNFIDTYYRSGLYPVALPCGLGSEASGVVEAVGPDVTDFVPGDRVATFGPTLGAYATARIVPARELFRLPDGIAHETAAAVMLKGCTTEFLAERAARAAPGDWVLVHAAAGGVGQLLVQWLTAIGARVIATVGSAPKAEIARACGAQVVVLADAPDAVEQIRAATGGTGVAISYDGVGASSWPISLGAMARRGTIVSFGNASGPVTGVALTQLAGAGSLFVTRPRLFDYYVTPEERAAGIARLWDMLLTGKLRVTIGQTWPLAQAAAAHTALEARATTGSTLLRV</sequence>
<dbReference type="RefSeq" id="WP_161717168.1">
    <property type="nucleotide sequence ID" value="NZ_JAAAPO010000002.1"/>
</dbReference>
<dbReference type="Pfam" id="PF00107">
    <property type="entry name" value="ADH_zinc_N"/>
    <property type="match status" value="1"/>
</dbReference>
<feature type="domain" description="Enoyl reductase (ER)" evidence="3">
    <location>
        <begin position="12"/>
        <end position="323"/>
    </location>
</feature>
<dbReference type="PANTHER" id="PTHR48106:SF13">
    <property type="entry name" value="QUINONE OXIDOREDUCTASE-RELATED"/>
    <property type="match status" value="1"/>
</dbReference>
<dbReference type="Gene3D" id="3.90.180.10">
    <property type="entry name" value="Medium-chain alcohol dehydrogenases, catalytic domain"/>
    <property type="match status" value="1"/>
</dbReference>
<dbReference type="InterPro" id="IPR013154">
    <property type="entry name" value="ADH-like_N"/>
</dbReference>
<accession>A0ABW9XBH5</accession>
<dbReference type="InterPro" id="IPR020843">
    <property type="entry name" value="ER"/>
</dbReference>
<keyword evidence="5" id="KW-1185">Reference proteome</keyword>
<evidence type="ECO:0000256" key="2">
    <source>
        <dbReference type="ARBA" id="ARBA00023002"/>
    </source>
</evidence>
<dbReference type="InterPro" id="IPR013149">
    <property type="entry name" value="ADH-like_C"/>
</dbReference>
<dbReference type="SUPFAM" id="SSF50129">
    <property type="entry name" value="GroES-like"/>
    <property type="match status" value="1"/>
</dbReference>
<comment type="caution">
    <text evidence="4">The sequence shown here is derived from an EMBL/GenBank/DDBJ whole genome shotgun (WGS) entry which is preliminary data.</text>
</comment>
<dbReference type="Pfam" id="PF08240">
    <property type="entry name" value="ADH_N"/>
    <property type="match status" value="1"/>
</dbReference>
<evidence type="ECO:0000313" key="5">
    <source>
        <dbReference type="Proteomes" id="UP000753724"/>
    </source>
</evidence>